<evidence type="ECO:0000313" key="2">
    <source>
        <dbReference type="Proteomes" id="UP001195483"/>
    </source>
</evidence>
<proteinExistence type="predicted"/>
<accession>A0AAE0T4J2</accession>
<protein>
    <submittedName>
        <fullName evidence="1">Uncharacterized protein</fullName>
    </submittedName>
</protein>
<evidence type="ECO:0000313" key="1">
    <source>
        <dbReference type="EMBL" id="KAK3603145.1"/>
    </source>
</evidence>
<reference evidence="1" key="2">
    <citation type="journal article" date="2021" name="Genome Biol. Evol.">
        <title>Developing a high-quality reference genome for a parasitic bivalve with doubly uniparental inheritance (Bivalvia: Unionida).</title>
        <authorList>
            <person name="Smith C.H."/>
        </authorList>
    </citation>
    <scope>NUCLEOTIDE SEQUENCE</scope>
    <source>
        <strain evidence="1">CHS0354</strain>
        <tissue evidence="1">Mantle</tissue>
    </source>
</reference>
<dbReference type="Proteomes" id="UP001195483">
    <property type="component" value="Unassembled WGS sequence"/>
</dbReference>
<comment type="caution">
    <text evidence="1">The sequence shown here is derived from an EMBL/GenBank/DDBJ whole genome shotgun (WGS) entry which is preliminary data.</text>
</comment>
<dbReference type="EMBL" id="JAEAOA010002359">
    <property type="protein sequence ID" value="KAK3603145.1"/>
    <property type="molecule type" value="Genomic_DNA"/>
</dbReference>
<gene>
    <name evidence="1" type="ORF">CHS0354_042975</name>
</gene>
<keyword evidence="2" id="KW-1185">Reference proteome</keyword>
<reference evidence="1" key="3">
    <citation type="submission" date="2023-05" db="EMBL/GenBank/DDBJ databases">
        <authorList>
            <person name="Smith C.H."/>
        </authorList>
    </citation>
    <scope>NUCLEOTIDE SEQUENCE</scope>
    <source>
        <strain evidence="1">CHS0354</strain>
        <tissue evidence="1">Mantle</tissue>
    </source>
</reference>
<organism evidence="1 2">
    <name type="scientific">Potamilus streckersoni</name>
    <dbReference type="NCBI Taxonomy" id="2493646"/>
    <lineage>
        <taxon>Eukaryota</taxon>
        <taxon>Metazoa</taxon>
        <taxon>Spiralia</taxon>
        <taxon>Lophotrochozoa</taxon>
        <taxon>Mollusca</taxon>
        <taxon>Bivalvia</taxon>
        <taxon>Autobranchia</taxon>
        <taxon>Heteroconchia</taxon>
        <taxon>Palaeoheterodonta</taxon>
        <taxon>Unionida</taxon>
        <taxon>Unionoidea</taxon>
        <taxon>Unionidae</taxon>
        <taxon>Ambleminae</taxon>
        <taxon>Lampsilini</taxon>
        <taxon>Potamilus</taxon>
    </lineage>
</organism>
<dbReference type="AlphaFoldDB" id="A0AAE0T4J2"/>
<name>A0AAE0T4J2_9BIVA</name>
<reference evidence="1" key="1">
    <citation type="journal article" date="2021" name="Genome Biol. Evol.">
        <title>A High-Quality Reference Genome for a Parasitic Bivalve with Doubly Uniparental Inheritance (Bivalvia: Unionida).</title>
        <authorList>
            <person name="Smith C.H."/>
        </authorList>
    </citation>
    <scope>NUCLEOTIDE SEQUENCE</scope>
    <source>
        <strain evidence="1">CHS0354</strain>
    </source>
</reference>
<sequence>MEATASFRKGHISANCKGTEAKFVNICGHPEIYKAPPISQSCEALNDMGVNIGGLFTDSTRHVGVFGNTRAYQFFQTVELKDQFVSSMMGWYN</sequence>